<dbReference type="InterPro" id="IPR045509">
    <property type="entry name" value="HD_assoc_2"/>
</dbReference>
<evidence type="ECO:0000313" key="3">
    <source>
        <dbReference type="Proteomes" id="UP000249688"/>
    </source>
</evidence>
<dbReference type="InterPro" id="IPR006674">
    <property type="entry name" value="HD_domain"/>
</dbReference>
<evidence type="ECO:0000259" key="1">
    <source>
        <dbReference type="PROSITE" id="PS51831"/>
    </source>
</evidence>
<dbReference type="SUPFAM" id="SSF109604">
    <property type="entry name" value="HD-domain/PDEase-like"/>
    <property type="match status" value="1"/>
</dbReference>
<dbReference type="SMART" id="SM00471">
    <property type="entry name" value="HDc"/>
    <property type="match status" value="1"/>
</dbReference>
<reference evidence="2 3" key="1">
    <citation type="submission" date="2018-06" db="EMBL/GenBank/DDBJ databases">
        <title>Genomic Encyclopedia of Archaeal and Bacterial Type Strains, Phase II (KMG-II): from individual species to whole genera.</title>
        <authorList>
            <person name="Goeker M."/>
        </authorList>
    </citation>
    <scope>NUCLEOTIDE SEQUENCE [LARGE SCALE GENOMIC DNA]</scope>
    <source>
        <strain evidence="2 3">DSM 24525</strain>
    </source>
</reference>
<dbReference type="Proteomes" id="UP000249688">
    <property type="component" value="Unassembled WGS sequence"/>
</dbReference>
<dbReference type="Gene3D" id="1.10.3210.10">
    <property type="entry name" value="Hypothetical protein af1432"/>
    <property type="match status" value="1"/>
</dbReference>
<proteinExistence type="predicted"/>
<dbReference type="InterPro" id="IPR050135">
    <property type="entry name" value="dGTPase-like"/>
</dbReference>
<dbReference type="Pfam" id="PF01966">
    <property type="entry name" value="HD"/>
    <property type="match status" value="1"/>
</dbReference>
<feature type="domain" description="HD" evidence="1">
    <location>
        <begin position="61"/>
        <end position="190"/>
    </location>
</feature>
<dbReference type="PANTHER" id="PTHR11373:SF4">
    <property type="entry name" value="DEOXYNUCLEOSIDE TRIPHOSPHATE TRIPHOSPHOHYDROLASE SAMHD1"/>
    <property type="match status" value="1"/>
</dbReference>
<dbReference type="CDD" id="cd00077">
    <property type="entry name" value="HDc"/>
    <property type="match status" value="1"/>
</dbReference>
<organism evidence="2 3">
    <name type="scientific">Humitalea rosea</name>
    <dbReference type="NCBI Taxonomy" id="990373"/>
    <lineage>
        <taxon>Bacteria</taxon>
        <taxon>Pseudomonadati</taxon>
        <taxon>Pseudomonadota</taxon>
        <taxon>Alphaproteobacteria</taxon>
        <taxon>Acetobacterales</taxon>
        <taxon>Roseomonadaceae</taxon>
        <taxon>Humitalea</taxon>
    </lineage>
</organism>
<gene>
    <name evidence="2" type="ORF">C8P66_101141</name>
</gene>
<sequence length="462" mass="52285">MSEPRTQRVRDPVHGLIVFRADDRVDQLAWALLDTPEFQRLRRIRQLGVSEFVFPSATHTRFAHCIGVFHTARTLVRIIERELKAAGQEIDADRAEVAVIAALLHDLGHGPFSHTFEGVQKSRDVAKRHETWTAEVIRNPAGKIRPLLDAHWPSGGFCDAVADLLEAEDPVDIYHAVVSSSFDADRLDYLRRDRLMTGTGAGAIDFDWLMEQVRVRDIEIEAADPGGSGDQARIPTFCFDPKALPAAEQFLLARYTLHEQVYFHKTTRCIEQMIAKLLRRVAGFAIKPATVRQTGLDKTNPLIRFFAKDGATLENYLMLDDVAVTEAIQHMRQAPDQAVADLAGRLLDRRLYKSIDIGSFGYDDGLQHREARRIDNSFKTKLDAEQIIKDEGASVSIYTQIGGDDERAHKKLHILDAKEGPVEITKISKIINELRHPKKFTRYYFENESDRELARQQKGKTA</sequence>
<name>A0A2W7ISU9_9PROT</name>
<keyword evidence="2" id="KW-0378">Hydrolase</keyword>
<dbReference type="AlphaFoldDB" id="A0A2W7ISU9"/>
<dbReference type="InterPro" id="IPR003607">
    <property type="entry name" value="HD/PDEase_dom"/>
</dbReference>
<comment type="caution">
    <text evidence="2">The sequence shown here is derived from an EMBL/GenBank/DDBJ whole genome shotgun (WGS) entry which is preliminary data.</text>
</comment>
<dbReference type="EMBL" id="QKYU01000001">
    <property type="protein sequence ID" value="PZW50926.1"/>
    <property type="molecule type" value="Genomic_DNA"/>
</dbReference>
<accession>A0A2W7ISU9</accession>
<dbReference type="RefSeq" id="WP_111396215.1">
    <property type="nucleotide sequence ID" value="NZ_QKYU01000001.1"/>
</dbReference>
<evidence type="ECO:0000313" key="2">
    <source>
        <dbReference type="EMBL" id="PZW50926.1"/>
    </source>
</evidence>
<dbReference type="OrthoDB" id="9803619at2"/>
<protein>
    <submittedName>
        <fullName evidence="2">Metal dependent phosphohydrolase</fullName>
    </submittedName>
</protein>
<dbReference type="GO" id="GO:0006203">
    <property type="term" value="P:dGTP catabolic process"/>
    <property type="evidence" value="ECO:0007669"/>
    <property type="project" value="TreeGrafter"/>
</dbReference>
<keyword evidence="3" id="KW-1185">Reference proteome</keyword>
<dbReference type="GO" id="GO:0008832">
    <property type="term" value="F:dGTPase activity"/>
    <property type="evidence" value="ECO:0007669"/>
    <property type="project" value="TreeGrafter"/>
</dbReference>
<dbReference type="Pfam" id="PF19276">
    <property type="entry name" value="HD_assoc_2"/>
    <property type="match status" value="1"/>
</dbReference>
<dbReference type="PANTHER" id="PTHR11373">
    <property type="entry name" value="DEOXYNUCLEOSIDE TRIPHOSPHATE TRIPHOSPHOHYDROLASE"/>
    <property type="match status" value="1"/>
</dbReference>
<dbReference type="PROSITE" id="PS51831">
    <property type="entry name" value="HD"/>
    <property type="match status" value="1"/>
</dbReference>